<dbReference type="InterPro" id="IPR036770">
    <property type="entry name" value="Ankyrin_rpt-contain_sf"/>
</dbReference>
<dbReference type="SUPFAM" id="SSF48403">
    <property type="entry name" value="Ankyrin repeat"/>
    <property type="match status" value="1"/>
</dbReference>
<dbReference type="Pfam" id="PF12796">
    <property type="entry name" value="Ank_2"/>
    <property type="match status" value="2"/>
</dbReference>
<dbReference type="PROSITE" id="PS50088">
    <property type="entry name" value="ANK_REPEAT"/>
    <property type="match status" value="4"/>
</dbReference>
<evidence type="ECO:0000313" key="7">
    <source>
        <dbReference type="Proteomes" id="UP000604046"/>
    </source>
</evidence>
<proteinExistence type="predicted"/>
<evidence type="ECO:0000256" key="3">
    <source>
        <dbReference type="PROSITE-ProRule" id="PRU00023"/>
    </source>
</evidence>
<dbReference type="Gene3D" id="1.25.40.20">
    <property type="entry name" value="Ankyrin repeat-containing domain"/>
    <property type="match status" value="2"/>
</dbReference>
<feature type="repeat" description="ANK" evidence="3">
    <location>
        <begin position="194"/>
        <end position="219"/>
    </location>
</feature>
<dbReference type="SMART" id="SM00248">
    <property type="entry name" value="ANK"/>
    <property type="match status" value="6"/>
</dbReference>
<sequence>MAVLWDDVPVKTHPDLQIMELCFQDPTTQERHQLTGAAARGNHLEVERLLQRPLDPNLVDEVGARPLRHASYRGHPGVVELLLEALADANAADEEGVPTLVWAVGAGHSEIVSLLLSAKADKDAADSRGKTSLQIAASQGHRDVLRHLLELRANLDQQDMEGKAALHDACCEVQVDSVSMLLEFRADHSLFDSEGKTPLHCASQAGSFDCASLLVEAGSHDLPDSYGDRAVDYARRGRHAKVASLLQEPSVTRDPVDDAEAAPSTSHLEPHAAGSELLDACILKKWCVDNWHRIIKKEKAQKKDEEAKRKHQDELDRIRREELEKKDKAANKLAEQMFKKYWDDNVGVVVELWRRLAVITKETKARRKHEEELAALKRTNKEVGVKAALEIAGRMSKAHCDSLLKMSLSSWRVWAHQTRSSRKEEEAKKKYEQDMARIRRLEVEKADKAAEVAGLNMFRKVMNDNLGLIVAEWKDLTKNELLHRKLEKDMRDNKNHIDNLKKEARAKGERVRHLVAQNLFAKDKKEVLSDAFAKWVINWRTVSVEWHGDSPVCSALRIAALPGAANAMSVAGASDALSDEFSLVASQQAVVHDMTPDPFLAMNLGEEMQNQYLSDAQQRLENPELWKSNAAAEIRLLASTANPAAKVKLDKL</sequence>
<dbReference type="InterPro" id="IPR002110">
    <property type="entry name" value="Ankyrin_rpt"/>
</dbReference>
<protein>
    <submittedName>
        <fullName evidence="6">WarA protein</fullName>
    </submittedName>
</protein>
<dbReference type="PROSITE" id="PS50297">
    <property type="entry name" value="ANK_REP_REGION"/>
    <property type="match status" value="3"/>
</dbReference>
<dbReference type="AlphaFoldDB" id="A0A812T2F9"/>
<feature type="repeat" description="ANK" evidence="3">
    <location>
        <begin position="95"/>
        <end position="127"/>
    </location>
</feature>
<dbReference type="Pfam" id="PF13637">
    <property type="entry name" value="Ank_4"/>
    <property type="match status" value="1"/>
</dbReference>
<keyword evidence="4" id="KW-0175">Coiled coil</keyword>
<evidence type="ECO:0000313" key="6">
    <source>
        <dbReference type="EMBL" id="CAE7503897.1"/>
    </source>
</evidence>
<dbReference type="PANTHER" id="PTHR24201">
    <property type="entry name" value="ANK_REP_REGION DOMAIN-CONTAINING PROTEIN"/>
    <property type="match status" value="1"/>
</dbReference>
<gene>
    <name evidence="6" type="primary">warA</name>
    <name evidence="6" type="ORF">SNAT2548_LOCUS28218</name>
</gene>
<feature type="repeat" description="ANK" evidence="3">
    <location>
        <begin position="128"/>
        <end position="160"/>
    </location>
</feature>
<evidence type="ECO:0000256" key="4">
    <source>
        <dbReference type="SAM" id="Coils"/>
    </source>
</evidence>
<keyword evidence="2 3" id="KW-0040">ANK repeat</keyword>
<dbReference type="InterPro" id="IPR050776">
    <property type="entry name" value="Ank_Repeat/CDKN_Inhibitor"/>
</dbReference>
<dbReference type="Proteomes" id="UP000604046">
    <property type="component" value="Unassembled WGS sequence"/>
</dbReference>
<organism evidence="6 7">
    <name type="scientific">Symbiodinium natans</name>
    <dbReference type="NCBI Taxonomy" id="878477"/>
    <lineage>
        <taxon>Eukaryota</taxon>
        <taxon>Sar</taxon>
        <taxon>Alveolata</taxon>
        <taxon>Dinophyceae</taxon>
        <taxon>Suessiales</taxon>
        <taxon>Symbiodiniaceae</taxon>
        <taxon>Symbiodinium</taxon>
    </lineage>
</organism>
<keyword evidence="1" id="KW-0677">Repeat</keyword>
<reference evidence="6" key="1">
    <citation type="submission" date="2021-02" db="EMBL/GenBank/DDBJ databases">
        <authorList>
            <person name="Dougan E. K."/>
            <person name="Rhodes N."/>
            <person name="Thang M."/>
            <person name="Chan C."/>
        </authorList>
    </citation>
    <scope>NUCLEOTIDE SEQUENCE</scope>
</reference>
<accession>A0A812T2F9</accession>
<evidence type="ECO:0000256" key="1">
    <source>
        <dbReference type="ARBA" id="ARBA00022737"/>
    </source>
</evidence>
<name>A0A812T2F9_9DINO</name>
<dbReference type="EMBL" id="CAJNDS010002508">
    <property type="protein sequence ID" value="CAE7503897.1"/>
    <property type="molecule type" value="Genomic_DNA"/>
</dbReference>
<keyword evidence="7" id="KW-1185">Reference proteome</keyword>
<feature type="repeat" description="ANK" evidence="3">
    <location>
        <begin position="62"/>
        <end position="94"/>
    </location>
</feature>
<evidence type="ECO:0000256" key="5">
    <source>
        <dbReference type="SAM" id="MobiDB-lite"/>
    </source>
</evidence>
<feature type="coiled-coil region" evidence="4">
    <location>
        <begin position="359"/>
        <end position="386"/>
    </location>
</feature>
<dbReference type="OrthoDB" id="445934at2759"/>
<evidence type="ECO:0000256" key="2">
    <source>
        <dbReference type="ARBA" id="ARBA00023043"/>
    </source>
</evidence>
<comment type="caution">
    <text evidence="6">The sequence shown here is derived from an EMBL/GenBank/DDBJ whole genome shotgun (WGS) entry which is preliminary data.</text>
</comment>
<feature type="coiled-coil region" evidence="4">
    <location>
        <begin position="297"/>
        <end position="328"/>
    </location>
</feature>
<feature type="region of interest" description="Disordered" evidence="5">
    <location>
        <begin position="246"/>
        <end position="270"/>
    </location>
</feature>